<dbReference type="Pfam" id="PF11443">
    <property type="entry name" value="DUF2828"/>
    <property type="match status" value="1"/>
</dbReference>
<proteinExistence type="predicted"/>
<dbReference type="EMBL" id="JAVYJV010000023">
    <property type="protein sequence ID" value="KAK4339219.1"/>
    <property type="molecule type" value="Genomic_DNA"/>
</dbReference>
<feature type="domain" description="DUF2828" evidence="2">
    <location>
        <begin position="22"/>
        <end position="219"/>
    </location>
</feature>
<keyword evidence="1" id="KW-0175">Coiled coil</keyword>
<evidence type="ECO:0000256" key="1">
    <source>
        <dbReference type="SAM" id="Coils"/>
    </source>
</evidence>
<dbReference type="AlphaFoldDB" id="A0AAE1UVZ9"/>
<comment type="caution">
    <text evidence="3">The sequence shown here is derived from an EMBL/GenBank/DDBJ whole genome shotgun (WGS) entry which is preliminary data.</text>
</comment>
<sequence length="240" mass="28365">MMRFKAHRTEENRIWRPLEGLKNEYKVEIEKQKARMTREKNKIEMAKKVVDRYRLDPDYKLLHDHVSDLLASCLKLDLELLNSGKLKDISLAIKWCPSLDSSFDKQTLLCKTIARKVFSKELYPEYEGIEDVLRDRLRKQVLIPLRAALELPEVYIGRKDWGSLPYNRVASVAMKMYKDKFLKHDEERFREYLEKVKQGKAKIAAGALLPHQIIEALNDADKWLSRNGREWWMTCLKRGS</sequence>
<accession>A0AAE1UVZ9</accession>
<reference evidence="3" key="1">
    <citation type="submission" date="2023-12" db="EMBL/GenBank/DDBJ databases">
        <title>Genome assembly of Anisodus tanguticus.</title>
        <authorList>
            <person name="Wang Y.-J."/>
        </authorList>
    </citation>
    <scope>NUCLEOTIDE SEQUENCE</scope>
    <source>
        <strain evidence="3">KB-2021</strain>
        <tissue evidence="3">Leaf</tissue>
    </source>
</reference>
<dbReference type="InterPro" id="IPR011205">
    <property type="entry name" value="UCP015417_vWA"/>
</dbReference>
<dbReference type="InterPro" id="IPR058580">
    <property type="entry name" value="DUF2828"/>
</dbReference>
<dbReference type="Proteomes" id="UP001291623">
    <property type="component" value="Unassembled WGS sequence"/>
</dbReference>
<protein>
    <recommendedName>
        <fullName evidence="2">DUF2828 domain-containing protein</fullName>
    </recommendedName>
</protein>
<dbReference type="PANTHER" id="PTHR31373">
    <property type="entry name" value="OS06G0652100 PROTEIN"/>
    <property type="match status" value="1"/>
</dbReference>
<organism evidence="3 4">
    <name type="scientific">Anisodus tanguticus</name>
    <dbReference type="NCBI Taxonomy" id="243964"/>
    <lineage>
        <taxon>Eukaryota</taxon>
        <taxon>Viridiplantae</taxon>
        <taxon>Streptophyta</taxon>
        <taxon>Embryophyta</taxon>
        <taxon>Tracheophyta</taxon>
        <taxon>Spermatophyta</taxon>
        <taxon>Magnoliopsida</taxon>
        <taxon>eudicotyledons</taxon>
        <taxon>Gunneridae</taxon>
        <taxon>Pentapetalae</taxon>
        <taxon>asterids</taxon>
        <taxon>lamiids</taxon>
        <taxon>Solanales</taxon>
        <taxon>Solanaceae</taxon>
        <taxon>Solanoideae</taxon>
        <taxon>Hyoscyameae</taxon>
        <taxon>Anisodus</taxon>
    </lineage>
</organism>
<evidence type="ECO:0000259" key="2">
    <source>
        <dbReference type="Pfam" id="PF11443"/>
    </source>
</evidence>
<dbReference type="PANTHER" id="PTHR31373:SF17">
    <property type="entry name" value="OS06G0652100 PROTEIN"/>
    <property type="match status" value="1"/>
</dbReference>
<evidence type="ECO:0000313" key="4">
    <source>
        <dbReference type="Proteomes" id="UP001291623"/>
    </source>
</evidence>
<dbReference type="PIRSF" id="PIRSF015417">
    <property type="entry name" value="T31B5_30_vWA"/>
    <property type="match status" value="1"/>
</dbReference>
<keyword evidence="4" id="KW-1185">Reference proteome</keyword>
<name>A0AAE1UVZ9_9SOLA</name>
<gene>
    <name evidence="3" type="ORF">RND71_040681</name>
</gene>
<feature type="coiled-coil region" evidence="1">
    <location>
        <begin position="22"/>
        <end position="49"/>
    </location>
</feature>
<evidence type="ECO:0000313" key="3">
    <source>
        <dbReference type="EMBL" id="KAK4339219.1"/>
    </source>
</evidence>